<name>A0ABZ2Z4N8_9BACT</name>
<evidence type="ECO:0000313" key="2">
    <source>
        <dbReference type="EMBL" id="WZN46578.1"/>
    </source>
</evidence>
<gene>
    <name evidence="2" type="ORF">WJU22_27200</name>
</gene>
<reference evidence="2 3" key="1">
    <citation type="submission" date="2024-03" db="EMBL/GenBank/DDBJ databases">
        <title>Chitinophaga caseinilytica sp. nov., a casein hydrolysing bacterium isolated from forest soil.</title>
        <authorList>
            <person name="Lee D.S."/>
            <person name="Han D.M."/>
            <person name="Baek J.H."/>
            <person name="Choi D.G."/>
            <person name="Jeon J.H."/>
            <person name="Jeon C.O."/>
        </authorList>
    </citation>
    <scope>NUCLEOTIDE SEQUENCE [LARGE SCALE GENOMIC DNA]</scope>
    <source>
        <strain evidence="2 3">KACC 19118</strain>
    </source>
</reference>
<accession>A0ABZ2Z4N8</accession>
<keyword evidence="3" id="KW-1185">Reference proteome</keyword>
<evidence type="ECO:0008006" key="4">
    <source>
        <dbReference type="Google" id="ProtNLM"/>
    </source>
</evidence>
<organism evidence="2 3">
    <name type="scientific">Chitinophaga caseinilytica</name>
    <dbReference type="NCBI Taxonomy" id="2267521"/>
    <lineage>
        <taxon>Bacteria</taxon>
        <taxon>Pseudomonadati</taxon>
        <taxon>Bacteroidota</taxon>
        <taxon>Chitinophagia</taxon>
        <taxon>Chitinophagales</taxon>
        <taxon>Chitinophagaceae</taxon>
        <taxon>Chitinophaga</taxon>
    </lineage>
</organism>
<feature type="signal peptide" evidence="1">
    <location>
        <begin position="1"/>
        <end position="19"/>
    </location>
</feature>
<proteinExistence type="predicted"/>
<feature type="chain" id="PRO_5047432368" description="Outer membrane protein beta-barrel domain-containing protein" evidence="1">
    <location>
        <begin position="20"/>
        <end position="187"/>
    </location>
</feature>
<sequence length="187" mass="21185">MKRIYLFAAFLLSLQFAFAQNPYRVDTSRGFDRSKMMAGGNFGFAFGDYSLLNLSPMIGYRFSPKFAGGISINAQFTWEKYRYDNFKDNTSILGGGIWGRYYPLEMLFVHAQPEFNSLSLKRRYFDDPPHTVKDKFTAPSLLLGGGYAQPIGGNSALVIMLLYDVLQDNHSPYRNRPVFSVGGNFGF</sequence>
<protein>
    <recommendedName>
        <fullName evidence="4">Outer membrane protein beta-barrel domain-containing protein</fullName>
    </recommendedName>
</protein>
<dbReference type="EMBL" id="CP150096">
    <property type="protein sequence ID" value="WZN46578.1"/>
    <property type="molecule type" value="Genomic_DNA"/>
</dbReference>
<evidence type="ECO:0000313" key="3">
    <source>
        <dbReference type="Proteomes" id="UP001449657"/>
    </source>
</evidence>
<dbReference type="Proteomes" id="UP001449657">
    <property type="component" value="Chromosome"/>
</dbReference>
<evidence type="ECO:0000256" key="1">
    <source>
        <dbReference type="SAM" id="SignalP"/>
    </source>
</evidence>
<dbReference type="RefSeq" id="WP_341841273.1">
    <property type="nucleotide sequence ID" value="NZ_CP149792.1"/>
</dbReference>
<keyword evidence="1" id="KW-0732">Signal</keyword>